<dbReference type="PANTHER" id="PTHR46890">
    <property type="entry name" value="NON-LTR RETROLELEMENT REVERSE TRANSCRIPTASE-LIKE PROTEIN-RELATED"/>
    <property type="match status" value="1"/>
</dbReference>
<dbReference type="InterPro" id="IPR052343">
    <property type="entry name" value="Retrotransposon-Effector_Assoc"/>
</dbReference>
<evidence type="ECO:0000313" key="1">
    <source>
        <dbReference type="EMBL" id="PHT64479.1"/>
    </source>
</evidence>
<evidence type="ECO:0000313" key="2">
    <source>
        <dbReference type="Proteomes" id="UP000222542"/>
    </source>
</evidence>
<dbReference type="EMBL" id="AYRZ02000014">
    <property type="protein sequence ID" value="PHT64479.1"/>
    <property type="molecule type" value="Genomic_DNA"/>
</dbReference>
<dbReference type="AlphaFoldDB" id="A0A2G2Y458"/>
<proteinExistence type="predicted"/>
<dbReference type="STRING" id="4072.A0A2G2Y458"/>
<evidence type="ECO:0008006" key="3">
    <source>
        <dbReference type="Google" id="ProtNLM"/>
    </source>
</evidence>
<gene>
    <name evidence="1" type="ORF">T459_31633</name>
</gene>
<dbReference type="Gramene" id="PHT64479">
    <property type="protein sequence ID" value="PHT64479"/>
    <property type="gene ID" value="T459_31633"/>
</dbReference>
<accession>A0A2G2Y458</accession>
<protein>
    <recommendedName>
        <fullName evidence="3">Reverse transcriptase domain-containing protein</fullName>
    </recommendedName>
</protein>
<name>A0A2G2Y458_CAPAN</name>
<comment type="caution">
    <text evidence="1">The sequence shown here is derived from an EMBL/GenBank/DDBJ whole genome shotgun (WGS) entry which is preliminary data.</text>
</comment>
<organism evidence="1 2">
    <name type="scientific">Capsicum annuum</name>
    <name type="common">Capsicum pepper</name>
    <dbReference type="NCBI Taxonomy" id="4072"/>
    <lineage>
        <taxon>Eukaryota</taxon>
        <taxon>Viridiplantae</taxon>
        <taxon>Streptophyta</taxon>
        <taxon>Embryophyta</taxon>
        <taxon>Tracheophyta</taxon>
        <taxon>Spermatophyta</taxon>
        <taxon>Magnoliopsida</taxon>
        <taxon>eudicotyledons</taxon>
        <taxon>Gunneridae</taxon>
        <taxon>Pentapetalae</taxon>
        <taxon>asterids</taxon>
        <taxon>lamiids</taxon>
        <taxon>Solanales</taxon>
        <taxon>Solanaceae</taxon>
        <taxon>Solanoideae</taxon>
        <taxon>Capsiceae</taxon>
        <taxon>Capsicum</taxon>
    </lineage>
</organism>
<dbReference type="Proteomes" id="UP000222542">
    <property type="component" value="Unassembled WGS sequence"/>
</dbReference>
<dbReference type="OMA" id="DECLHAT"/>
<sequence>MTGDRLNSPSSIVEEILAFYKSLMGSAASTLPAVNMVTMRDHQQQVELCTEVTHAEIYVALCDIGDDKAPGVDGYNAYFYKKDWNIIKDYVYAATTSFFVAGNLLKAVNCTSITLIPKVHKPSTVKEYRPLVCCSILYKLIAKHVSPLCMIKVDLQKAYNSVKWPYLKRRVLVSRQGSSNGYLGVSLLSVTL</sequence>
<reference evidence="1 2" key="2">
    <citation type="journal article" date="2017" name="Genome Biol.">
        <title>New reference genome sequences of hot pepper reveal the massive evolution of plant disease-resistance genes by retroduplication.</title>
        <authorList>
            <person name="Kim S."/>
            <person name="Park J."/>
            <person name="Yeom S.I."/>
            <person name="Kim Y.M."/>
            <person name="Seo E."/>
            <person name="Kim K.T."/>
            <person name="Kim M.S."/>
            <person name="Lee J.M."/>
            <person name="Cheong K."/>
            <person name="Shin H.S."/>
            <person name="Kim S.B."/>
            <person name="Han K."/>
            <person name="Lee J."/>
            <person name="Park M."/>
            <person name="Lee H.A."/>
            <person name="Lee H.Y."/>
            <person name="Lee Y."/>
            <person name="Oh S."/>
            <person name="Lee J.H."/>
            <person name="Choi E."/>
            <person name="Choi E."/>
            <person name="Lee S.E."/>
            <person name="Jeon J."/>
            <person name="Kim H."/>
            <person name="Choi G."/>
            <person name="Song H."/>
            <person name="Lee J."/>
            <person name="Lee S.C."/>
            <person name="Kwon J.K."/>
            <person name="Lee H.Y."/>
            <person name="Koo N."/>
            <person name="Hong Y."/>
            <person name="Kim R.W."/>
            <person name="Kang W.H."/>
            <person name="Huh J.H."/>
            <person name="Kang B.C."/>
            <person name="Yang T.J."/>
            <person name="Lee Y.H."/>
            <person name="Bennetzen J.L."/>
            <person name="Choi D."/>
        </authorList>
    </citation>
    <scope>NUCLEOTIDE SEQUENCE [LARGE SCALE GENOMIC DNA]</scope>
    <source>
        <strain evidence="2">cv. CM334</strain>
    </source>
</reference>
<reference evidence="1 2" key="1">
    <citation type="journal article" date="2014" name="Nat. Genet.">
        <title>Genome sequence of the hot pepper provides insights into the evolution of pungency in Capsicum species.</title>
        <authorList>
            <person name="Kim S."/>
            <person name="Park M."/>
            <person name="Yeom S.I."/>
            <person name="Kim Y.M."/>
            <person name="Lee J.M."/>
            <person name="Lee H.A."/>
            <person name="Seo E."/>
            <person name="Choi J."/>
            <person name="Cheong K."/>
            <person name="Kim K.T."/>
            <person name="Jung K."/>
            <person name="Lee G.W."/>
            <person name="Oh S.K."/>
            <person name="Bae C."/>
            <person name="Kim S.B."/>
            <person name="Lee H.Y."/>
            <person name="Kim S.Y."/>
            <person name="Kim M.S."/>
            <person name="Kang B.C."/>
            <person name="Jo Y.D."/>
            <person name="Yang H.B."/>
            <person name="Jeong H.J."/>
            <person name="Kang W.H."/>
            <person name="Kwon J.K."/>
            <person name="Shin C."/>
            <person name="Lim J.Y."/>
            <person name="Park J.H."/>
            <person name="Huh J.H."/>
            <person name="Kim J.S."/>
            <person name="Kim B.D."/>
            <person name="Cohen O."/>
            <person name="Paran I."/>
            <person name="Suh M.C."/>
            <person name="Lee S.B."/>
            <person name="Kim Y.K."/>
            <person name="Shin Y."/>
            <person name="Noh S.J."/>
            <person name="Park J."/>
            <person name="Seo Y.S."/>
            <person name="Kwon S.Y."/>
            <person name="Kim H.A."/>
            <person name="Park J.M."/>
            <person name="Kim H.J."/>
            <person name="Choi S.B."/>
            <person name="Bosland P.W."/>
            <person name="Reeves G."/>
            <person name="Jo S.H."/>
            <person name="Lee B.W."/>
            <person name="Cho H.T."/>
            <person name="Choi H.S."/>
            <person name="Lee M.S."/>
            <person name="Yu Y."/>
            <person name="Do Choi Y."/>
            <person name="Park B.S."/>
            <person name="van Deynze A."/>
            <person name="Ashrafi H."/>
            <person name="Hill T."/>
            <person name="Kim W.T."/>
            <person name="Pai H.S."/>
            <person name="Ahn H.K."/>
            <person name="Yeam I."/>
            <person name="Giovannoni J.J."/>
            <person name="Rose J.K."/>
            <person name="Sorensen I."/>
            <person name="Lee S.J."/>
            <person name="Kim R.W."/>
            <person name="Choi I.Y."/>
            <person name="Choi B.S."/>
            <person name="Lim J.S."/>
            <person name="Lee Y.H."/>
            <person name="Choi D."/>
        </authorList>
    </citation>
    <scope>NUCLEOTIDE SEQUENCE [LARGE SCALE GENOMIC DNA]</scope>
    <source>
        <strain evidence="2">cv. CM334</strain>
    </source>
</reference>
<keyword evidence="2" id="KW-1185">Reference proteome</keyword>
<dbReference type="PANTHER" id="PTHR46890:SF18">
    <property type="entry name" value="RNA-DIRECTED DNA POLYMERASE (REVERSE TRANSCRIPTASE)"/>
    <property type="match status" value="1"/>
</dbReference>